<feature type="region of interest" description="Disordered" evidence="1">
    <location>
        <begin position="1"/>
        <end position="22"/>
    </location>
</feature>
<dbReference type="Proteomes" id="UP001295684">
    <property type="component" value="Unassembled WGS sequence"/>
</dbReference>
<proteinExistence type="predicted"/>
<reference evidence="2" key="1">
    <citation type="submission" date="2023-07" db="EMBL/GenBank/DDBJ databases">
        <authorList>
            <consortium name="AG Swart"/>
            <person name="Singh M."/>
            <person name="Singh A."/>
            <person name="Seah K."/>
            <person name="Emmerich C."/>
        </authorList>
    </citation>
    <scope>NUCLEOTIDE SEQUENCE</scope>
    <source>
        <strain evidence="2">DP1</strain>
    </source>
</reference>
<dbReference type="AlphaFoldDB" id="A0AAD2D307"/>
<sequence>MESSKQKPELEGGTKENPIKYESSYMSEAKKMYEDLDPHPKEQLQLGKMSSYTQRDKLFYPGKSEGQPFRRDPYHYCYSITKPPGKNSYNAGDAFDNFISQADQSINHFENYLIRDNPHNPLGLKATFTINIVEKSYFEKMKFQAKKEGVDVDDIIAYEGCPGDDITILGGKESFLSHFCTFFKFNACYGVHDRKISEKLSDADRVGEKLNGWLEKME</sequence>
<evidence type="ECO:0000313" key="2">
    <source>
        <dbReference type="EMBL" id="CAI2378321.1"/>
    </source>
</evidence>
<comment type="caution">
    <text evidence="2">The sequence shown here is derived from an EMBL/GenBank/DDBJ whole genome shotgun (WGS) entry which is preliminary data.</text>
</comment>
<organism evidence="2 3">
    <name type="scientific">Euplotes crassus</name>
    <dbReference type="NCBI Taxonomy" id="5936"/>
    <lineage>
        <taxon>Eukaryota</taxon>
        <taxon>Sar</taxon>
        <taxon>Alveolata</taxon>
        <taxon>Ciliophora</taxon>
        <taxon>Intramacronucleata</taxon>
        <taxon>Spirotrichea</taxon>
        <taxon>Hypotrichia</taxon>
        <taxon>Euplotida</taxon>
        <taxon>Euplotidae</taxon>
        <taxon>Moneuplotes</taxon>
    </lineage>
</organism>
<protein>
    <submittedName>
        <fullName evidence="2">Uncharacterized protein</fullName>
    </submittedName>
</protein>
<accession>A0AAD2D307</accession>
<keyword evidence="3" id="KW-1185">Reference proteome</keyword>
<gene>
    <name evidence="2" type="ORF">ECRASSUSDP1_LOCUS19716</name>
</gene>
<dbReference type="EMBL" id="CAMPGE010020032">
    <property type="protein sequence ID" value="CAI2378321.1"/>
    <property type="molecule type" value="Genomic_DNA"/>
</dbReference>
<evidence type="ECO:0000313" key="3">
    <source>
        <dbReference type="Proteomes" id="UP001295684"/>
    </source>
</evidence>
<name>A0AAD2D307_EUPCR</name>
<evidence type="ECO:0000256" key="1">
    <source>
        <dbReference type="SAM" id="MobiDB-lite"/>
    </source>
</evidence>
<feature type="compositionally biased region" description="Basic and acidic residues" evidence="1">
    <location>
        <begin position="1"/>
        <end position="19"/>
    </location>
</feature>